<dbReference type="InterPro" id="IPR036388">
    <property type="entry name" value="WH-like_DNA-bd_sf"/>
</dbReference>
<dbReference type="Gene3D" id="1.10.10.10">
    <property type="entry name" value="Winged helix-like DNA-binding domain superfamily/Winged helix DNA-binding domain"/>
    <property type="match status" value="1"/>
</dbReference>
<accession>A0A398C7W4</accession>
<gene>
    <name evidence="7" type="ORF">D3F03_12195</name>
</gene>
<dbReference type="AlphaFoldDB" id="A0A398C7W4"/>
<dbReference type="InterPro" id="IPR036390">
    <property type="entry name" value="WH_DNA-bd_sf"/>
</dbReference>
<comment type="caution">
    <text evidence="7">The sequence shown here is derived from an EMBL/GenBank/DDBJ whole genome shotgun (WGS) entry which is preliminary data.</text>
</comment>
<comment type="similarity">
    <text evidence="1">Belongs to the LysR transcriptional regulatory family.</text>
</comment>
<dbReference type="RefSeq" id="WP_119109705.1">
    <property type="nucleotide sequence ID" value="NZ_QXJC01000005.1"/>
</dbReference>
<dbReference type="PROSITE" id="PS50931">
    <property type="entry name" value="HTH_LYSR"/>
    <property type="match status" value="1"/>
</dbReference>
<keyword evidence="3" id="KW-0238">DNA-binding</keyword>
<dbReference type="CDD" id="cd08420">
    <property type="entry name" value="PBP2_CysL_like"/>
    <property type="match status" value="1"/>
</dbReference>
<dbReference type="PANTHER" id="PTHR30126">
    <property type="entry name" value="HTH-TYPE TRANSCRIPTIONAL REGULATOR"/>
    <property type="match status" value="1"/>
</dbReference>
<dbReference type="GO" id="GO:0003700">
    <property type="term" value="F:DNA-binding transcription factor activity"/>
    <property type="evidence" value="ECO:0007669"/>
    <property type="project" value="InterPro"/>
</dbReference>
<feature type="region of interest" description="Disordered" evidence="5">
    <location>
        <begin position="304"/>
        <end position="327"/>
    </location>
</feature>
<dbReference type="Pfam" id="PF00126">
    <property type="entry name" value="HTH_1"/>
    <property type="match status" value="1"/>
</dbReference>
<dbReference type="NCBIfam" id="NF008095">
    <property type="entry name" value="PRK10837.1"/>
    <property type="match status" value="1"/>
</dbReference>
<evidence type="ECO:0000259" key="6">
    <source>
        <dbReference type="PROSITE" id="PS50931"/>
    </source>
</evidence>
<sequence length="327" mass="35173">MDVLRLTLRQLQIFVAVAQTGSTTAASHAAALSQSATSAAVNELERLLSLQLFDRTGRRLLLNDNGRALLPRALRMLENASEIERMARDADQQLQSLRIGASTTLGNHVLPGLLARFFGSSPAAAPHWESSVAIGNTEDICAQVAAFSLDVGLVEGHCHHPQLDARPWLHDELVLVAAPSGAQGLDPRDPTSLEQLRAAVWLLRESGSGTRETGDLAILPQLHAYRRVIELGSSEAIRQAAAAGLGIACLSRWVVHDALREGRLVELMTPLPPIQRQCFCVLRRGKPFTPALAQFLTLLGLEDEHAAQPPAPPTPSSTRASAVRPSP</sequence>
<keyword evidence="2" id="KW-0805">Transcription regulation</keyword>
<organism evidence="7 8">
    <name type="scientific">Simplicispira hankyongi</name>
    <dbReference type="NCBI Taxonomy" id="2315688"/>
    <lineage>
        <taxon>Bacteria</taxon>
        <taxon>Pseudomonadati</taxon>
        <taxon>Pseudomonadota</taxon>
        <taxon>Betaproteobacteria</taxon>
        <taxon>Burkholderiales</taxon>
        <taxon>Comamonadaceae</taxon>
        <taxon>Simplicispira</taxon>
    </lineage>
</organism>
<dbReference type="SUPFAM" id="SSF53850">
    <property type="entry name" value="Periplasmic binding protein-like II"/>
    <property type="match status" value="1"/>
</dbReference>
<reference evidence="7 8" key="1">
    <citation type="submission" date="2018-09" db="EMBL/GenBank/DDBJ databases">
        <title>Draft genome of Simplicispira sp. NY-02.</title>
        <authorList>
            <person name="Im W.T."/>
        </authorList>
    </citation>
    <scope>NUCLEOTIDE SEQUENCE [LARGE SCALE GENOMIC DNA]</scope>
    <source>
        <strain evidence="7 8">NY-02</strain>
    </source>
</reference>
<evidence type="ECO:0000256" key="1">
    <source>
        <dbReference type="ARBA" id="ARBA00009437"/>
    </source>
</evidence>
<feature type="compositionally biased region" description="Low complexity" evidence="5">
    <location>
        <begin position="316"/>
        <end position="327"/>
    </location>
</feature>
<evidence type="ECO:0000256" key="3">
    <source>
        <dbReference type="ARBA" id="ARBA00023125"/>
    </source>
</evidence>
<dbReference type="GO" id="GO:0000976">
    <property type="term" value="F:transcription cis-regulatory region binding"/>
    <property type="evidence" value="ECO:0007669"/>
    <property type="project" value="TreeGrafter"/>
</dbReference>
<evidence type="ECO:0000313" key="8">
    <source>
        <dbReference type="Proteomes" id="UP000266302"/>
    </source>
</evidence>
<name>A0A398C7W4_9BURK</name>
<dbReference type="PANTHER" id="PTHR30126:SF94">
    <property type="entry name" value="LYSR FAMILY TRANSCRIPTIONAL REGULATOR"/>
    <property type="match status" value="1"/>
</dbReference>
<evidence type="ECO:0000256" key="2">
    <source>
        <dbReference type="ARBA" id="ARBA00023015"/>
    </source>
</evidence>
<dbReference type="EMBL" id="QXJC01000005">
    <property type="protein sequence ID" value="RID97601.1"/>
    <property type="molecule type" value="Genomic_DNA"/>
</dbReference>
<dbReference type="InterPro" id="IPR000847">
    <property type="entry name" value="LysR_HTH_N"/>
</dbReference>
<keyword evidence="8" id="KW-1185">Reference proteome</keyword>
<dbReference type="Pfam" id="PF03466">
    <property type="entry name" value="LysR_substrate"/>
    <property type="match status" value="1"/>
</dbReference>
<dbReference type="InterPro" id="IPR005119">
    <property type="entry name" value="LysR_subst-bd"/>
</dbReference>
<dbReference type="Proteomes" id="UP000266302">
    <property type="component" value="Unassembled WGS sequence"/>
</dbReference>
<feature type="domain" description="HTH lysR-type" evidence="6">
    <location>
        <begin position="6"/>
        <end position="63"/>
    </location>
</feature>
<keyword evidence="4" id="KW-0804">Transcription</keyword>
<protein>
    <submittedName>
        <fullName evidence="7">LysR family transcriptional regulator</fullName>
    </submittedName>
</protein>
<evidence type="ECO:0000256" key="5">
    <source>
        <dbReference type="SAM" id="MobiDB-lite"/>
    </source>
</evidence>
<dbReference type="Gene3D" id="3.40.190.290">
    <property type="match status" value="1"/>
</dbReference>
<proteinExistence type="inferred from homology"/>
<dbReference type="OrthoDB" id="9808620at2"/>
<evidence type="ECO:0000256" key="4">
    <source>
        <dbReference type="ARBA" id="ARBA00023163"/>
    </source>
</evidence>
<evidence type="ECO:0000313" key="7">
    <source>
        <dbReference type="EMBL" id="RID97601.1"/>
    </source>
</evidence>
<dbReference type="SUPFAM" id="SSF46785">
    <property type="entry name" value="Winged helix' DNA-binding domain"/>
    <property type="match status" value="1"/>
</dbReference>